<organism evidence="1 2">
    <name type="scientific">Necator americanus</name>
    <name type="common">Human hookworm</name>
    <dbReference type="NCBI Taxonomy" id="51031"/>
    <lineage>
        <taxon>Eukaryota</taxon>
        <taxon>Metazoa</taxon>
        <taxon>Ecdysozoa</taxon>
        <taxon>Nematoda</taxon>
        <taxon>Chromadorea</taxon>
        <taxon>Rhabditida</taxon>
        <taxon>Rhabditina</taxon>
        <taxon>Rhabditomorpha</taxon>
        <taxon>Strongyloidea</taxon>
        <taxon>Ancylostomatidae</taxon>
        <taxon>Bunostominae</taxon>
        <taxon>Necator</taxon>
    </lineage>
</organism>
<name>W2TFU3_NECAM</name>
<sequence length="77" mass="8604">MENETKAISEVDVLLDTGAETSFIDSSLAAKLDLPVLEHKTIRLYTFESKKTKQEKCALVTFEGWDDEGTLHSLDLS</sequence>
<accession>W2TFU3</accession>
<evidence type="ECO:0000313" key="2">
    <source>
        <dbReference type="Proteomes" id="UP000053676"/>
    </source>
</evidence>
<evidence type="ECO:0008006" key="3">
    <source>
        <dbReference type="Google" id="ProtNLM"/>
    </source>
</evidence>
<proteinExistence type="predicted"/>
<dbReference type="InterPro" id="IPR021109">
    <property type="entry name" value="Peptidase_aspartic_dom_sf"/>
</dbReference>
<reference evidence="2" key="1">
    <citation type="journal article" date="2014" name="Nat. Genet.">
        <title>Genome of the human hookworm Necator americanus.</title>
        <authorList>
            <person name="Tang Y.T."/>
            <person name="Gao X."/>
            <person name="Rosa B.A."/>
            <person name="Abubucker S."/>
            <person name="Hallsworth-Pepin K."/>
            <person name="Martin J."/>
            <person name="Tyagi R."/>
            <person name="Heizer E."/>
            <person name="Zhang X."/>
            <person name="Bhonagiri-Palsikar V."/>
            <person name="Minx P."/>
            <person name="Warren W.C."/>
            <person name="Wang Q."/>
            <person name="Zhan B."/>
            <person name="Hotez P.J."/>
            <person name="Sternberg P.W."/>
            <person name="Dougall A."/>
            <person name="Gaze S.T."/>
            <person name="Mulvenna J."/>
            <person name="Sotillo J."/>
            <person name="Ranganathan S."/>
            <person name="Rabelo E.M."/>
            <person name="Wilson R.K."/>
            <person name="Felgner P.L."/>
            <person name="Bethony J."/>
            <person name="Hawdon J.M."/>
            <person name="Gasser R.B."/>
            <person name="Loukas A."/>
            <person name="Mitreva M."/>
        </authorList>
    </citation>
    <scope>NUCLEOTIDE SEQUENCE [LARGE SCALE GENOMIC DNA]</scope>
</reference>
<dbReference type="CDD" id="cd00303">
    <property type="entry name" value="retropepsin_like"/>
    <property type="match status" value="1"/>
</dbReference>
<protein>
    <recommendedName>
        <fullName evidence="3">Peptidase A2 domain-containing protein</fullName>
    </recommendedName>
</protein>
<dbReference type="AlphaFoldDB" id="W2TFU3"/>
<keyword evidence="2" id="KW-1185">Reference proteome</keyword>
<gene>
    <name evidence="1" type="ORF">NECAME_08874</name>
</gene>
<dbReference type="EMBL" id="KI658923">
    <property type="protein sequence ID" value="ETN80910.1"/>
    <property type="molecule type" value="Genomic_DNA"/>
</dbReference>
<dbReference type="Pfam" id="PF13650">
    <property type="entry name" value="Asp_protease_2"/>
    <property type="match status" value="1"/>
</dbReference>
<dbReference type="OrthoDB" id="5851913at2759"/>
<dbReference type="Proteomes" id="UP000053676">
    <property type="component" value="Unassembled WGS sequence"/>
</dbReference>
<dbReference type="KEGG" id="nai:NECAME_08874"/>
<dbReference type="SUPFAM" id="SSF50630">
    <property type="entry name" value="Acid proteases"/>
    <property type="match status" value="1"/>
</dbReference>
<evidence type="ECO:0000313" key="1">
    <source>
        <dbReference type="EMBL" id="ETN80910.1"/>
    </source>
</evidence>
<dbReference type="Gene3D" id="2.40.70.10">
    <property type="entry name" value="Acid Proteases"/>
    <property type="match status" value="1"/>
</dbReference>